<gene>
    <name evidence="3" type="ORF">QBC32DRAFT_314090</name>
</gene>
<evidence type="ECO:0000313" key="3">
    <source>
        <dbReference type="EMBL" id="KAK3952301.1"/>
    </source>
</evidence>
<sequence length="140" mass="14055">MRSQSLLLLAAAAAAASNPHNLRNMHNRRQPQPQVVTIQTNTDANNGFITTGTTTDANGDPRTLTWFTVPSDGPAATTTVDSAPATATVTTTTRRSTGSGSGQGQATSTAISSAGGARVTGMVGMGAGLLVGVGWVGLAM</sequence>
<reference evidence="3" key="2">
    <citation type="submission" date="2023-06" db="EMBL/GenBank/DDBJ databases">
        <authorList>
            <consortium name="Lawrence Berkeley National Laboratory"/>
            <person name="Mondo S.J."/>
            <person name="Hensen N."/>
            <person name="Bonometti L."/>
            <person name="Westerberg I."/>
            <person name="Brannstrom I.O."/>
            <person name="Guillou S."/>
            <person name="Cros-Aarteil S."/>
            <person name="Calhoun S."/>
            <person name="Haridas S."/>
            <person name="Kuo A."/>
            <person name="Pangilinan J."/>
            <person name="Riley R."/>
            <person name="Labutti K."/>
            <person name="Andreopoulos B."/>
            <person name="Lipzen A."/>
            <person name="Chen C."/>
            <person name="Yanf M."/>
            <person name="Daum C."/>
            <person name="Ng V."/>
            <person name="Clum A."/>
            <person name="Steindorff A."/>
            <person name="Ohm R."/>
            <person name="Martin F."/>
            <person name="Silar P."/>
            <person name="Natvig D."/>
            <person name="Lalanne C."/>
            <person name="Gautier V."/>
            <person name="Ament-Velasquez S.L."/>
            <person name="Kruys A."/>
            <person name="Hutchinson M.I."/>
            <person name="Powell A.J."/>
            <person name="Barry K."/>
            <person name="Miller A.N."/>
            <person name="Grigoriev I.V."/>
            <person name="Debuchy R."/>
            <person name="Gladieux P."/>
            <person name="Thoren M.H."/>
            <person name="Johannesson H."/>
        </authorList>
    </citation>
    <scope>NUCLEOTIDE SEQUENCE</scope>
    <source>
        <strain evidence="3">CBS 626.80</strain>
    </source>
</reference>
<evidence type="ECO:0000256" key="1">
    <source>
        <dbReference type="SAM" id="MobiDB-lite"/>
    </source>
</evidence>
<evidence type="ECO:0000256" key="2">
    <source>
        <dbReference type="SAM" id="SignalP"/>
    </source>
</evidence>
<feature type="region of interest" description="Disordered" evidence="1">
    <location>
        <begin position="84"/>
        <end position="110"/>
    </location>
</feature>
<feature type="chain" id="PRO_5042961048" evidence="2">
    <location>
        <begin position="18"/>
        <end position="140"/>
    </location>
</feature>
<proteinExistence type="predicted"/>
<feature type="signal peptide" evidence="2">
    <location>
        <begin position="1"/>
        <end position="17"/>
    </location>
</feature>
<evidence type="ECO:0000313" key="4">
    <source>
        <dbReference type="Proteomes" id="UP001303222"/>
    </source>
</evidence>
<organism evidence="3 4">
    <name type="scientific">Pseudoneurospora amorphoporcata</name>
    <dbReference type="NCBI Taxonomy" id="241081"/>
    <lineage>
        <taxon>Eukaryota</taxon>
        <taxon>Fungi</taxon>
        <taxon>Dikarya</taxon>
        <taxon>Ascomycota</taxon>
        <taxon>Pezizomycotina</taxon>
        <taxon>Sordariomycetes</taxon>
        <taxon>Sordariomycetidae</taxon>
        <taxon>Sordariales</taxon>
        <taxon>Sordariaceae</taxon>
        <taxon>Pseudoneurospora</taxon>
    </lineage>
</organism>
<comment type="caution">
    <text evidence="3">The sequence shown here is derived from an EMBL/GenBank/DDBJ whole genome shotgun (WGS) entry which is preliminary data.</text>
</comment>
<dbReference type="Proteomes" id="UP001303222">
    <property type="component" value="Unassembled WGS sequence"/>
</dbReference>
<dbReference type="EMBL" id="MU859127">
    <property type="protein sequence ID" value="KAK3952301.1"/>
    <property type="molecule type" value="Genomic_DNA"/>
</dbReference>
<keyword evidence="2" id="KW-0732">Signal</keyword>
<accession>A0AAN6NWH6</accession>
<keyword evidence="4" id="KW-1185">Reference proteome</keyword>
<dbReference type="AlphaFoldDB" id="A0AAN6NWH6"/>
<protein>
    <submittedName>
        <fullName evidence="3">Uncharacterized protein</fullName>
    </submittedName>
</protein>
<name>A0AAN6NWH6_9PEZI</name>
<reference evidence="3" key="1">
    <citation type="journal article" date="2023" name="Mol. Phylogenet. Evol.">
        <title>Genome-scale phylogeny and comparative genomics of the fungal order Sordariales.</title>
        <authorList>
            <person name="Hensen N."/>
            <person name="Bonometti L."/>
            <person name="Westerberg I."/>
            <person name="Brannstrom I.O."/>
            <person name="Guillou S."/>
            <person name="Cros-Aarteil S."/>
            <person name="Calhoun S."/>
            <person name="Haridas S."/>
            <person name="Kuo A."/>
            <person name="Mondo S."/>
            <person name="Pangilinan J."/>
            <person name="Riley R."/>
            <person name="LaButti K."/>
            <person name="Andreopoulos B."/>
            <person name="Lipzen A."/>
            <person name="Chen C."/>
            <person name="Yan M."/>
            <person name="Daum C."/>
            <person name="Ng V."/>
            <person name="Clum A."/>
            <person name="Steindorff A."/>
            <person name="Ohm R.A."/>
            <person name="Martin F."/>
            <person name="Silar P."/>
            <person name="Natvig D.O."/>
            <person name="Lalanne C."/>
            <person name="Gautier V."/>
            <person name="Ament-Velasquez S.L."/>
            <person name="Kruys A."/>
            <person name="Hutchinson M.I."/>
            <person name="Powell A.J."/>
            <person name="Barry K."/>
            <person name="Miller A.N."/>
            <person name="Grigoriev I.V."/>
            <person name="Debuchy R."/>
            <person name="Gladieux P."/>
            <person name="Hiltunen Thoren M."/>
            <person name="Johannesson H."/>
        </authorList>
    </citation>
    <scope>NUCLEOTIDE SEQUENCE</scope>
    <source>
        <strain evidence="3">CBS 626.80</strain>
    </source>
</reference>